<dbReference type="Gene3D" id="2.30.30.90">
    <property type="match status" value="1"/>
</dbReference>
<dbReference type="KEGG" id="ptrh:RsTaC01_1033"/>
<dbReference type="PANTHER" id="PTHR42954:SF2">
    <property type="entry name" value="FE(2+) TRANSPORT PROTEIN A"/>
    <property type="match status" value="1"/>
</dbReference>
<evidence type="ECO:0000313" key="3">
    <source>
        <dbReference type="EMBL" id="BED93077.1"/>
    </source>
</evidence>
<dbReference type="AlphaFoldDB" id="A0AA48I3I1"/>
<dbReference type="SMART" id="SM00899">
    <property type="entry name" value="FeoA"/>
    <property type="match status" value="1"/>
</dbReference>
<reference evidence="3" key="1">
    <citation type="journal article" date="2023" name="ISME J.">
        <title>Emergence of putative energy parasites within Clostridia revealed by genome analysis of a novel endosymbiotic clade.</title>
        <authorList>
            <person name="Takahashi K."/>
            <person name="Kuwahara H."/>
            <person name="Horikawa Y."/>
            <person name="Izawa K."/>
            <person name="Kato D."/>
            <person name="Inagaki T."/>
            <person name="Yuki M."/>
            <person name="Ohkuma M."/>
            <person name="Hongoh Y."/>
        </authorList>
    </citation>
    <scope>NUCLEOTIDE SEQUENCE</scope>
    <source>
        <strain evidence="3">RsTa-C01</strain>
    </source>
</reference>
<gene>
    <name evidence="3" type="ORF">RsTaC01_1033</name>
</gene>
<dbReference type="SUPFAM" id="SSF50037">
    <property type="entry name" value="C-terminal domain of transcriptional repressors"/>
    <property type="match status" value="1"/>
</dbReference>
<dbReference type="PANTHER" id="PTHR42954">
    <property type="entry name" value="FE(2+) TRANSPORT PROTEIN A"/>
    <property type="match status" value="1"/>
</dbReference>
<name>A0AA48I3I1_9FIRM</name>
<dbReference type="InterPro" id="IPR007167">
    <property type="entry name" value="Fe-transptr_FeoA-like"/>
</dbReference>
<sequence length="77" mass="8651">MKPKEFGIVKKLGNQGALRRRIIDMGITPGVKITVLDIAPLGDPIKINVRNYELSIRKSESEEILIFEESEEKNIGT</sequence>
<protein>
    <submittedName>
        <fullName evidence="3">Ferrous iron transport protein A</fullName>
    </submittedName>
</protein>
<evidence type="ECO:0000256" key="1">
    <source>
        <dbReference type="ARBA" id="ARBA00023004"/>
    </source>
</evidence>
<dbReference type="InterPro" id="IPR052713">
    <property type="entry name" value="FeoA"/>
</dbReference>
<dbReference type="Proteomes" id="UP001335720">
    <property type="component" value="Chromosome"/>
</dbReference>
<dbReference type="InterPro" id="IPR008988">
    <property type="entry name" value="Transcriptional_repressor_C"/>
</dbReference>
<dbReference type="GO" id="GO:0046914">
    <property type="term" value="F:transition metal ion binding"/>
    <property type="evidence" value="ECO:0007669"/>
    <property type="project" value="InterPro"/>
</dbReference>
<dbReference type="EMBL" id="AP027925">
    <property type="protein sequence ID" value="BED93077.1"/>
    <property type="molecule type" value="Genomic_DNA"/>
</dbReference>
<accession>A0AA48I3I1</accession>
<dbReference type="InterPro" id="IPR038157">
    <property type="entry name" value="FeoA_core_dom"/>
</dbReference>
<feature type="domain" description="Ferrous iron transporter FeoA-like" evidence="2">
    <location>
        <begin position="1"/>
        <end position="68"/>
    </location>
</feature>
<organism evidence="3">
    <name type="scientific">Candidatus Paraimprobicoccus trichonymphae</name>
    <dbReference type="NCBI Taxonomy" id="3033793"/>
    <lineage>
        <taxon>Bacteria</taxon>
        <taxon>Bacillati</taxon>
        <taxon>Bacillota</taxon>
        <taxon>Clostridia</taxon>
        <taxon>Candidatus Paraimprobicoccus</taxon>
    </lineage>
</organism>
<evidence type="ECO:0000259" key="2">
    <source>
        <dbReference type="SMART" id="SM00899"/>
    </source>
</evidence>
<keyword evidence="1" id="KW-0408">Iron</keyword>
<dbReference type="Pfam" id="PF04023">
    <property type="entry name" value="FeoA"/>
    <property type="match status" value="1"/>
</dbReference>
<proteinExistence type="predicted"/>